<reference evidence="7 8" key="1">
    <citation type="submission" date="2020-04" db="EMBL/GenBank/DDBJ databases">
        <title>Novel Paenibacillus strain UniB2 isolated from commercial digestive syrup.</title>
        <authorList>
            <person name="Thorat V."/>
            <person name="Kirdat K."/>
            <person name="Tiwarekar B."/>
            <person name="Yadav A."/>
        </authorList>
    </citation>
    <scope>NUCLEOTIDE SEQUENCE [LARGE SCALE GENOMIC DNA]</scope>
    <source>
        <strain evidence="7 8">UniB2</strain>
    </source>
</reference>
<dbReference type="SUPFAM" id="SSF55785">
    <property type="entry name" value="PYP-like sensor domain (PAS domain)"/>
    <property type="match status" value="2"/>
</dbReference>
<dbReference type="InterPro" id="IPR029016">
    <property type="entry name" value="GAF-like_dom_sf"/>
</dbReference>
<dbReference type="PRINTS" id="PR01033">
    <property type="entry name" value="PHYTOCHROME"/>
</dbReference>
<dbReference type="SMART" id="SM00267">
    <property type="entry name" value="GGDEF"/>
    <property type="match status" value="1"/>
</dbReference>
<dbReference type="GO" id="GO:0009881">
    <property type="term" value="F:photoreceptor activity"/>
    <property type="evidence" value="ECO:0007669"/>
    <property type="project" value="UniProtKB-KW"/>
</dbReference>
<dbReference type="KEGG" id="palr:HGI30_17235"/>
<dbReference type="Proteomes" id="UP000502136">
    <property type="component" value="Chromosome"/>
</dbReference>
<evidence type="ECO:0000259" key="6">
    <source>
        <dbReference type="PROSITE" id="PS50887"/>
    </source>
</evidence>
<dbReference type="InterPro" id="IPR013654">
    <property type="entry name" value="PAS_2"/>
</dbReference>
<evidence type="ECO:0000313" key="7">
    <source>
        <dbReference type="EMBL" id="QJC53144.1"/>
    </source>
</evidence>
<dbReference type="SUPFAM" id="SSF55073">
    <property type="entry name" value="Nucleotide cyclase"/>
    <property type="match status" value="1"/>
</dbReference>
<dbReference type="InterPro" id="IPR003018">
    <property type="entry name" value="GAF"/>
</dbReference>
<dbReference type="Pfam" id="PF00990">
    <property type="entry name" value="GGDEF"/>
    <property type="match status" value="1"/>
</dbReference>
<feature type="domain" description="GGDEF" evidence="6">
    <location>
        <begin position="713"/>
        <end position="848"/>
    </location>
</feature>
<dbReference type="InterPro" id="IPR001294">
    <property type="entry name" value="Phytochrome"/>
</dbReference>
<dbReference type="SUPFAM" id="SSF55781">
    <property type="entry name" value="GAF domain-like"/>
    <property type="match status" value="2"/>
</dbReference>
<dbReference type="InterPro" id="IPR035965">
    <property type="entry name" value="PAS-like_dom_sf"/>
</dbReference>
<keyword evidence="2" id="KW-0716">Sensory transduction</keyword>
<dbReference type="PROSITE" id="PS50887">
    <property type="entry name" value="GGDEF"/>
    <property type="match status" value="1"/>
</dbReference>
<dbReference type="InterPro" id="IPR043128">
    <property type="entry name" value="Rev_trsase/Diguanyl_cyclase"/>
</dbReference>
<dbReference type="RefSeq" id="WP_168908686.1">
    <property type="nucleotide sequence ID" value="NZ_CP051428.1"/>
</dbReference>
<dbReference type="InterPro" id="IPR029787">
    <property type="entry name" value="Nucleotide_cyclase"/>
</dbReference>
<sequence>MKENKPYKEEAALDRTLLNDSEYERQGSRIDLTNCDKEPIHIPGSIQPHGALLAVTRDERPVIVQASLSTERLFGLRAEALVGQPLARLLGPDKAAEVARLDPNAAVTSDLQYIQCPIRQEDGGEIPFIGIVHESEGLLLLELEPFEEDIGPSLHDFQWINTFFSRIKRASSRIEASQAAADQVKEMLGYDRVMIYEFDDEWNGKVIAEAKEEGLEPFLGHHYPASDIPKQARALYLRNWLRTIVDVGYEPSAIVPTVQPLTGRPLNLSLSSLRSVSPLHIEYLQNMGVAATTTISLIREGELWGLITCHHYAPKYVPHRVRNLCNFLGTFFSNELYQRQQLDEYEQTLGIRSAAGKLAGLFSGNALRTMQKVEQSQQQLMDLLGASGMAVCFRDKLQLFGTTPAASQIRKLAGWMGAQSVDYAFHTSKLGQDYAPAAAYADKASGAVFLALSPGMQHYILWFRPEQLQIVEWAGDPAKAVIQSDDGVRLSPRKSFEKWREVVKGKSVAWKESELSALQELKSIVQRETEHQLAQAEEQALQNARVLRDNENRYLQLMEYSPVPFLTVTDGRIVYANHQAGELLGCESALELVGCRILEFHEERARSALGKRLDSLSQNAALLDAYRGMFVPKVGSPVELDLSLASVIHGGEPSVMVVAKEVKAEPEQKENFSHSASQLASYVTSDSLTDLPSRLTFERDLEADWSDAELAGEPLSLLLVDIDDFRAYNALHGLRGGDLCLQWVADALGVIARQHGAYLARMTADTFVLKLRSDADAAARLAEEIRSSVLSLQIPRDGASSGFITVGTGTATARPADGEAPAWLLGAAQDALRQAKAAGESRGEGASAD</sequence>
<name>A0A6H2H0C7_9BACL</name>
<dbReference type="Gene3D" id="3.30.70.270">
    <property type="match status" value="1"/>
</dbReference>
<accession>A0A6H2H0C7</accession>
<dbReference type="InterPro" id="IPR013515">
    <property type="entry name" value="Phytochrome_cen-reg"/>
</dbReference>
<dbReference type="CDD" id="cd01949">
    <property type="entry name" value="GGDEF"/>
    <property type="match status" value="1"/>
</dbReference>
<dbReference type="SMART" id="SM00091">
    <property type="entry name" value="PAS"/>
    <property type="match status" value="2"/>
</dbReference>
<evidence type="ECO:0000256" key="4">
    <source>
        <dbReference type="ARBA" id="ARBA00023170"/>
    </source>
</evidence>
<dbReference type="NCBIfam" id="TIGR00254">
    <property type="entry name" value="GGDEF"/>
    <property type="match status" value="1"/>
</dbReference>
<gene>
    <name evidence="7" type="ORF">HGI30_17235</name>
</gene>
<dbReference type="CDD" id="cd00130">
    <property type="entry name" value="PAS"/>
    <property type="match status" value="2"/>
</dbReference>
<dbReference type="InterPro" id="IPR052155">
    <property type="entry name" value="Biofilm_reg_signaling"/>
</dbReference>
<evidence type="ECO:0000259" key="5">
    <source>
        <dbReference type="PROSITE" id="PS50046"/>
    </source>
</evidence>
<dbReference type="InterPro" id="IPR016132">
    <property type="entry name" value="Phyto_chromo_attachment"/>
</dbReference>
<dbReference type="Pfam" id="PF01590">
    <property type="entry name" value="GAF"/>
    <property type="match status" value="1"/>
</dbReference>
<dbReference type="GO" id="GO:0009584">
    <property type="term" value="P:detection of visible light"/>
    <property type="evidence" value="ECO:0007669"/>
    <property type="project" value="InterPro"/>
</dbReference>
<evidence type="ECO:0000256" key="2">
    <source>
        <dbReference type="ARBA" id="ARBA00022606"/>
    </source>
</evidence>
<evidence type="ECO:0000313" key="8">
    <source>
        <dbReference type="Proteomes" id="UP000502136"/>
    </source>
</evidence>
<dbReference type="Pfam" id="PF13188">
    <property type="entry name" value="PAS_8"/>
    <property type="match status" value="1"/>
</dbReference>
<dbReference type="InterPro" id="IPR043150">
    <property type="entry name" value="Phytochrome_PHY_sf"/>
</dbReference>
<protein>
    <submittedName>
        <fullName evidence="7">Diguanylate cyclase</fullName>
    </submittedName>
</protein>
<dbReference type="Gene3D" id="3.30.450.20">
    <property type="entry name" value="PAS domain"/>
    <property type="match status" value="2"/>
</dbReference>
<dbReference type="NCBIfam" id="TIGR00229">
    <property type="entry name" value="sensory_box"/>
    <property type="match status" value="1"/>
</dbReference>
<feature type="domain" description="Phytochrome chromophore attachment site" evidence="5">
    <location>
        <begin position="172"/>
        <end position="330"/>
    </location>
</feature>
<dbReference type="Pfam" id="PF08446">
    <property type="entry name" value="PAS_2"/>
    <property type="match status" value="1"/>
</dbReference>
<keyword evidence="8" id="KW-1185">Reference proteome</keyword>
<dbReference type="EMBL" id="CP051428">
    <property type="protein sequence ID" value="QJC53144.1"/>
    <property type="molecule type" value="Genomic_DNA"/>
</dbReference>
<dbReference type="PANTHER" id="PTHR44757:SF2">
    <property type="entry name" value="BIOFILM ARCHITECTURE MAINTENANCE PROTEIN MBAA"/>
    <property type="match status" value="1"/>
</dbReference>
<keyword evidence="1" id="KW-0600">Photoreceptor protein</keyword>
<organism evidence="7 8">
    <name type="scientific">Paenibacillus albicereus</name>
    <dbReference type="NCBI Taxonomy" id="2726185"/>
    <lineage>
        <taxon>Bacteria</taxon>
        <taxon>Bacillati</taxon>
        <taxon>Bacillota</taxon>
        <taxon>Bacilli</taxon>
        <taxon>Bacillales</taxon>
        <taxon>Paenibacillaceae</taxon>
        <taxon>Paenibacillus</taxon>
    </lineage>
</organism>
<dbReference type="InterPro" id="IPR000014">
    <property type="entry name" value="PAS"/>
</dbReference>
<dbReference type="Gene3D" id="3.30.450.40">
    <property type="match status" value="1"/>
</dbReference>
<keyword evidence="4" id="KW-0675">Receptor</keyword>
<dbReference type="PROSITE" id="PS50046">
    <property type="entry name" value="PHYTOCHROME_2"/>
    <property type="match status" value="1"/>
</dbReference>
<dbReference type="PANTHER" id="PTHR44757">
    <property type="entry name" value="DIGUANYLATE CYCLASE DGCP"/>
    <property type="match status" value="1"/>
</dbReference>
<evidence type="ECO:0000256" key="1">
    <source>
        <dbReference type="ARBA" id="ARBA00022543"/>
    </source>
</evidence>
<dbReference type="GO" id="GO:0006355">
    <property type="term" value="P:regulation of DNA-templated transcription"/>
    <property type="evidence" value="ECO:0007669"/>
    <property type="project" value="InterPro"/>
</dbReference>
<dbReference type="SMART" id="SM00065">
    <property type="entry name" value="GAF"/>
    <property type="match status" value="1"/>
</dbReference>
<dbReference type="Gene3D" id="3.30.450.270">
    <property type="match status" value="1"/>
</dbReference>
<keyword evidence="3" id="KW-0157">Chromophore</keyword>
<evidence type="ECO:0000256" key="3">
    <source>
        <dbReference type="ARBA" id="ARBA00022991"/>
    </source>
</evidence>
<dbReference type="InterPro" id="IPR000160">
    <property type="entry name" value="GGDEF_dom"/>
</dbReference>
<proteinExistence type="predicted"/>
<dbReference type="Pfam" id="PF00360">
    <property type="entry name" value="PHY"/>
    <property type="match status" value="1"/>
</dbReference>
<dbReference type="AlphaFoldDB" id="A0A6H2H0C7"/>